<evidence type="ECO:0000256" key="1">
    <source>
        <dbReference type="ARBA" id="ARBA00004141"/>
    </source>
</evidence>
<keyword evidence="4 6" id="KW-0472">Membrane</keyword>
<dbReference type="PANTHER" id="PTHR33048:SF47">
    <property type="entry name" value="INTEGRAL MEMBRANE PROTEIN-RELATED"/>
    <property type="match status" value="1"/>
</dbReference>
<name>A0AAN6KG33_9PEZI</name>
<gene>
    <name evidence="8" type="ORF">LTR91_012560</name>
</gene>
<comment type="caution">
    <text evidence="8">The sequence shown here is derived from an EMBL/GenBank/DDBJ whole genome shotgun (WGS) entry which is preliminary data.</text>
</comment>
<feature type="transmembrane region" description="Helical" evidence="6">
    <location>
        <begin position="64"/>
        <end position="82"/>
    </location>
</feature>
<dbReference type="Pfam" id="PF20684">
    <property type="entry name" value="Fung_rhodopsin"/>
    <property type="match status" value="1"/>
</dbReference>
<comment type="similarity">
    <text evidence="5">Belongs to the SAT4 family.</text>
</comment>
<organism evidence="8 9">
    <name type="scientific">Friedmanniomyces endolithicus</name>
    <dbReference type="NCBI Taxonomy" id="329885"/>
    <lineage>
        <taxon>Eukaryota</taxon>
        <taxon>Fungi</taxon>
        <taxon>Dikarya</taxon>
        <taxon>Ascomycota</taxon>
        <taxon>Pezizomycotina</taxon>
        <taxon>Dothideomycetes</taxon>
        <taxon>Dothideomycetidae</taxon>
        <taxon>Mycosphaerellales</taxon>
        <taxon>Teratosphaeriaceae</taxon>
        <taxon>Friedmanniomyces</taxon>
    </lineage>
</organism>
<keyword evidence="3 6" id="KW-1133">Transmembrane helix</keyword>
<feature type="transmembrane region" description="Helical" evidence="6">
    <location>
        <begin position="102"/>
        <end position="126"/>
    </location>
</feature>
<accession>A0AAN6KG33</accession>
<evidence type="ECO:0000256" key="5">
    <source>
        <dbReference type="ARBA" id="ARBA00038359"/>
    </source>
</evidence>
<evidence type="ECO:0000259" key="7">
    <source>
        <dbReference type="Pfam" id="PF20684"/>
    </source>
</evidence>
<keyword evidence="9" id="KW-1185">Reference proteome</keyword>
<evidence type="ECO:0000256" key="3">
    <source>
        <dbReference type="ARBA" id="ARBA00022989"/>
    </source>
</evidence>
<feature type="transmembrane region" description="Helical" evidence="6">
    <location>
        <begin position="22"/>
        <end position="43"/>
    </location>
</feature>
<dbReference type="PANTHER" id="PTHR33048">
    <property type="entry name" value="PTH11-LIKE INTEGRAL MEMBRANE PROTEIN (AFU_ORTHOLOGUE AFUA_5G11245)"/>
    <property type="match status" value="1"/>
</dbReference>
<dbReference type="EMBL" id="JAUJLE010000121">
    <property type="protein sequence ID" value="KAK0979654.1"/>
    <property type="molecule type" value="Genomic_DNA"/>
</dbReference>
<sequence>MATNDSSLGIPLPAVLPPNHNAGHAVLILVWVLFGVSTALVAARAYSKIAILKRFATDDVLMSLSWASTLVYSVTIQLAYHHGLGRHYEYLTIQTSFLLLKWAYVAFAFCIVGPVVGRVSFTLYLLSIIGNARHGMRYWLWSLVALQAIINIALLAATYSVCGTDLAMIGMYGIERTRQVAIRLMSPKQPKHDLFSALPIVSVFAVSRCAMIAAIYRTIELRTVFARNNWDFTCKQPRGRALRHTSANPGKDDVIPYFAAATVEQNVIIVAASVPTVAPTFKSLMRRYGSTLSSSNASASSRQLSHDSAEIQHNMAKALGMNMPMLGNSVTITAGRAAKDSQEHILPLQDLPAIKTTKQTRIEYIERDEG</sequence>
<dbReference type="InterPro" id="IPR049326">
    <property type="entry name" value="Rhodopsin_dom_fungi"/>
</dbReference>
<evidence type="ECO:0000256" key="4">
    <source>
        <dbReference type="ARBA" id="ARBA00023136"/>
    </source>
</evidence>
<protein>
    <recommendedName>
        <fullName evidence="7">Rhodopsin domain-containing protein</fullName>
    </recommendedName>
</protein>
<comment type="subcellular location">
    <subcellularLocation>
        <location evidence="1">Membrane</location>
        <topology evidence="1">Multi-pass membrane protein</topology>
    </subcellularLocation>
</comment>
<reference evidence="8" key="1">
    <citation type="submission" date="2023-06" db="EMBL/GenBank/DDBJ databases">
        <title>Black Yeasts Isolated from many extreme environments.</title>
        <authorList>
            <person name="Coleine C."/>
            <person name="Stajich J.E."/>
            <person name="Selbmann L."/>
        </authorList>
    </citation>
    <scope>NUCLEOTIDE SEQUENCE</scope>
    <source>
        <strain evidence="8">CCFEE 5200</strain>
    </source>
</reference>
<evidence type="ECO:0000256" key="2">
    <source>
        <dbReference type="ARBA" id="ARBA00022692"/>
    </source>
</evidence>
<feature type="transmembrane region" description="Helical" evidence="6">
    <location>
        <begin position="194"/>
        <end position="216"/>
    </location>
</feature>
<proteinExistence type="inferred from homology"/>
<dbReference type="InterPro" id="IPR052337">
    <property type="entry name" value="SAT4-like"/>
</dbReference>
<evidence type="ECO:0000313" key="8">
    <source>
        <dbReference type="EMBL" id="KAK0979654.1"/>
    </source>
</evidence>
<evidence type="ECO:0000256" key="6">
    <source>
        <dbReference type="SAM" id="Phobius"/>
    </source>
</evidence>
<evidence type="ECO:0000313" key="9">
    <source>
        <dbReference type="Proteomes" id="UP001175353"/>
    </source>
</evidence>
<dbReference type="Proteomes" id="UP001175353">
    <property type="component" value="Unassembled WGS sequence"/>
</dbReference>
<keyword evidence="2 6" id="KW-0812">Transmembrane</keyword>
<feature type="transmembrane region" description="Helical" evidence="6">
    <location>
        <begin position="138"/>
        <end position="161"/>
    </location>
</feature>
<dbReference type="AlphaFoldDB" id="A0AAN6KG33"/>
<dbReference type="GO" id="GO:0016020">
    <property type="term" value="C:membrane"/>
    <property type="evidence" value="ECO:0007669"/>
    <property type="project" value="UniProtKB-SubCell"/>
</dbReference>
<feature type="domain" description="Rhodopsin" evidence="7">
    <location>
        <begin position="43"/>
        <end position="162"/>
    </location>
</feature>